<evidence type="ECO:0000313" key="8">
    <source>
        <dbReference type="EMBL" id="NOL60376.1"/>
    </source>
</evidence>
<dbReference type="Pfam" id="PF07690">
    <property type="entry name" value="MFS_1"/>
    <property type="match status" value="1"/>
</dbReference>
<keyword evidence="3 6" id="KW-0812">Transmembrane</keyword>
<dbReference type="PANTHER" id="PTHR42718">
    <property type="entry name" value="MAJOR FACILITATOR SUPERFAMILY MULTIDRUG TRANSPORTER MFSC"/>
    <property type="match status" value="1"/>
</dbReference>
<evidence type="ECO:0000256" key="5">
    <source>
        <dbReference type="ARBA" id="ARBA00023136"/>
    </source>
</evidence>
<evidence type="ECO:0000256" key="3">
    <source>
        <dbReference type="ARBA" id="ARBA00022692"/>
    </source>
</evidence>
<feature type="transmembrane region" description="Helical" evidence="6">
    <location>
        <begin position="84"/>
        <end position="104"/>
    </location>
</feature>
<dbReference type="PROSITE" id="PS50850">
    <property type="entry name" value="MFS"/>
    <property type="match status" value="1"/>
</dbReference>
<feature type="transmembrane region" description="Helical" evidence="6">
    <location>
        <begin position="12"/>
        <end position="30"/>
    </location>
</feature>
<dbReference type="InterPro" id="IPR036259">
    <property type="entry name" value="MFS_trans_sf"/>
</dbReference>
<organism evidence="8 9">
    <name type="scientific">Ferroplasma acidiphilum</name>
    <dbReference type="NCBI Taxonomy" id="74969"/>
    <lineage>
        <taxon>Archaea</taxon>
        <taxon>Methanobacteriati</taxon>
        <taxon>Thermoplasmatota</taxon>
        <taxon>Thermoplasmata</taxon>
        <taxon>Thermoplasmatales</taxon>
        <taxon>Ferroplasmaceae</taxon>
        <taxon>Ferroplasma</taxon>
    </lineage>
</organism>
<dbReference type="GO" id="GO:0022857">
    <property type="term" value="F:transmembrane transporter activity"/>
    <property type="evidence" value="ECO:0007669"/>
    <property type="project" value="InterPro"/>
</dbReference>
<feature type="domain" description="Major facilitator superfamily (MFS) profile" evidence="7">
    <location>
        <begin position="19"/>
        <end position="269"/>
    </location>
</feature>
<reference evidence="8 9" key="1">
    <citation type="submission" date="2020-05" db="EMBL/GenBank/DDBJ databases">
        <authorList>
            <person name="Zhang R."/>
        </authorList>
    </citation>
    <scope>NUCLEOTIDE SEQUENCE [LARGE SCALE GENOMIC DNA]</scope>
    <source>
        <strain evidence="8 9">DSM 28986</strain>
    </source>
</reference>
<dbReference type="AlphaFoldDB" id="A0A7K4FMY4"/>
<feature type="transmembrane region" description="Helical" evidence="6">
    <location>
        <begin position="110"/>
        <end position="131"/>
    </location>
</feature>
<comment type="caution">
    <text evidence="8">The sequence shown here is derived from an EMBL/GenBank/DDBJ whole genome shotgun (WGS) entry which is preliminary data.</text>
</comment>
<feature type="non-terminal residue" evidence="8">
    <location>
        <position position="269"/>
    </location>
</feature>
<feature type="transmembrane region" description="Helical" evidence="6">
    <location>
        <begin position="168"/>
        <end position="190"/>
    </location>
</feature>
<evidence type="ECO:0000256" key="4">
    <source>
        <dbReference type="ARBA" id="ARBA00022989"/>
    </source>
</evidence>
<dbReference type="InterPro" id="IPR011701">
    <property type="entry name" value="MFS"/>
</dbReference>
<dbReference type="Gene3D" id="1.20.1250.20">
    <property type="entry name" value="MFS general substrate transporter like domains"/>
    <property type="match status" value="1"/>
</dbReference>
<dbReference type="Proteomes" id="UP000546917">
    <property type="component" value="Unassembled WGS sequence"/>
</dbReference>
<dbReference type="RefSeq" id="WP_171481681.1">
    <property type="nucleotide sequence ID" value="NZ_JABGBP010000201.1"/>
</dbReference>
<keyword evidence="5 6" id="KW-0472">Membrane</keyword>
<evidence type="ECO:0000256" key="1">
    <source>
        <dbReference type="ARBA" id="ARBA00004141"/>
    </source>
</evidence>
<feature type="transmembrane region" description="Helical" evidence="6">
    <location>
        <begin position="248"/>
        <end position="268"/>
    </location>
</feature>
<dbReference type="InterPro" id="IPR020846">
    <property type="entry name" value="MFS_dom"/>
</dbReference>
<comment type="subcellular location">
    <subcellularLocation>
        <location evidence="1">Membrane</location>
        <topology evidence="1">Multi-pass membrane protein</topology>
    </subcellularLocation>
</comment>
<feature type="transmembrane region" description="Helical" evidence="6">
    <location>
        <begin position="211"/>
        <end position="233"/>
    </location>
</feature>
<evidence type="ECO:0000259" key="7">
    <source>
        <dbReference type="PROSITE" id="PS50850"/>
    </source>
</evidence>
<name>A0A7K4FMY4_9ARCH</name>
<keyword evidence="2" id="KW-0813">Transport</keyword>
<feature type="transmembrane region" description="Helical" evidence="6">
    <location>
        <begin position="50"/>
        <end position="77"/>
    </location>
</feature>
<sequence length="269" mass="28832">MSLTAREIGIKSRLGLFVIFVAGALPALIVDFDGSAYTYAAPYIISNVHLPLYFLGILISGYAAGIAIFSLIGGFLFDRFSPKITVTVSILIFSIFTIATGYSTTAIEVLLSRLIVGFGVGMFQASSIGVLGDANPEFRGSGTMLWGVLAGVGTTAAPYIFLPFLPDYHLPFLISGVLGFIVAIIFFMIIPSVFKKETKAKNPLKLALNKYTIFPILAMFFFGFTLLNMLGYYSEFLLTIIKFSSAEGAVLISMLGVGGIIFGLPAGFA</sequence>
<keyword evidence="4 6" id="KW-1133">Transmembrane helix</keyword>
<feature type="transmembrane region" description="Helical" evidence="6">
    <location>
        <begin position="143"/>
        <end position="162"/>
    </location>
</feature>
<proteinExistence type="predicted"/>
<evidence type="ECO:0000256" key="6">
    <source>
        <dbReference type="SAM" id="Phobius"/>
    </source>
</evidence>
<gene>
    <name evidence="8" type="ORF">HLB00_05955</name>
</gene>
<accession>A0A7K4FMY4</accession>
<dbReference type="GO" id="GO:0016020">
    <property type="term" value="C:membrane"/>
    <property type="evidence" value="ECO:0007669"/>
    <property type="project" value="UniProtKB-SubCell"/>
</dbReference>
<evidence type="ECO:0000313" key="9">
    <source>
        <dbReference type="Proteomes" id="UP000546917"/>
    </source>
</evidence>
<evidence type="ECO:0000256" key="2">
    <source>
        <dbReference type="ARBA" id="ARBA00022448"/>
    </source>
</evidence>
<dbReference type="EMBL" id="JABGBP010000201">
    <property type="protein sequence ID" value="NOL60376.1"/>
    <property type="molecule type" value="Genomic_DNA"/>
</dbReference>
<dbReference type="SUPFAM" id="SSF103473">
    <property type="entry name" value="MFS general substrate transporter"/>
    <property type="match status" value="1"/>
</dbReference>
<protein>
    <submittedName>
        <fullName evidence="8">MFS transporter</fullName>
    </submittedName>
</protein>
<dbReference type="PANTHER" id="PTHR42718:SF9">
    <property type="entry name" value="MAJOR FACILITATOR SUPERFAMILY MULTIDRUG TRANSPORTER MFSC"/>
    <property type="match status" value="1"/>
</dbReference>